<gene>
    <name evidence="4" type="ORF">SPHA_25548</name>
</gene>
<feature type="transmembrane region" description="Helical" evidence="2">
    <location>
        <begin position="341"/>
        <end position="359"/>
    </location>
</feature>
<comment type="caution">
    <text evidence="4">The sequence shown here is derived from an EMBL/GenBank/DDBJ whole genome shotgun (WGS) entry which is preliminary data.</text>
</comment>
<dbReference type="Proteomes" id="UP000597762">
    <property type="component" value="Unassembled WGS sequence"/>
</dbReference>
<sequence length="401" mass="43696">MFQFIFTAGIFVLLARDVCTSSTTDLLTSSETLPQSSSVSTSATNTGGGGTSQSTATSGTSSSTQPSSSRVSQSSITSSQTKASTVASSASAAPASTATSAKTGSTAVSTASSTAASTTPAFRCYEGNCTGFDCHKNISIYSTLNVVTCSPNQCAIKVTKNATWSLSEFTCSSGHLSPFYYLSPILPFSLISLPVAISFITHSPIHLSLYIYIYIYIYILSLPFSLHFTSPKRLLHLSCLYLFFCLSSYPPIHLLLPFFYFLLSLLSLLSLSLCRYSLFAYLSFLTWFPYLYLFLLSLISLPLSISLSLHLSPYFSLSFFYLSLILAYFKILINLDCHSGGFFLFSLSLSLSLSLWVSLSLSVGLSLSHTLSQHHSLLLETHLSRENCFVYASNLFRRCDT</sequence>
<reference evidence="4" key="1">
    <citation type="submission" date="2021-01" db="EMBL/GenBank/DDBJ databases">
        <authorList>
            <person name="Li R."/>
            <person name="Bekaert M."/>
        </authorList>
    </citation>
    <scope>NUCLEOTIDE SEQUENCE</scope>
    <source>
        <strain evidence="4">Farmed</strain>
    </source>
</reference>
<feature type="compositionally biased region" description="Low complexity" evidence="1">
    <location>
        <begin position="52"/>
        <end position="78"/>
    </location>
</feature>
<keyword evidence="2" id="KW-0812">Transmembrane</keyword>
<feature type="signal peptide" evidence="3">
    <location>
        <begin position="1"/>
        <end position="20"/>
    </location>
</feature>
<proteinExistence type="predicted"/>
<keyword evidence="5" id="KW-1185">Reference proteome</keyword>
<evidence type="ECO:0000256" key="2">
    <source>
        <dbReference type="SAM" id="Phobius"/>
    </source>
</evidence>
<evidence type="ECO:0000256" key="3">
    <source>
        <dbReference type="SAM" id="SignalP"/>
    </source>
</evidence>
<evidence type="ECO:0000256" key="1">
    <source>
        <dbReference type="SAM" id="MobiDB-lite"/>
    </source>
</evidence>
<keyword evidence="2" id="KW-0472">Membrane</keyword>
<feature type="chain" id="PRO_5032663781" evidence="3">
    <location>
        <begin position="21"/>
        <end position="401"/>
    </location>
</feature>
<evidence type="ECO:0000313" key="4">
    <source>
        <dbReference type="EMBL" id="CAE1247178.1"/>
    </source>
</evidence>
<dbReference type="AlphaFoldDB" id="A0A812BZA9"/>
<feature type="region of interest" description="Disordered" evidence="1">
    <location>
        <begin position="25"/>
        <end position="78"/>
    </location>
</feature>
<accession>A0A812BZA9</accession>
<feature type="transmembrane region" description="Helical" evidence="2">
    <location>
        <begin position="311"/>
        <end position="329"/>
    </location>
</feature>
<feature type="compositionally biased region" description="Low complexity" evidence="1">
    <location>
        <begin position="25"/>
        <end position="45"/>
    </location>
</feature>
<feature type="transmembrane region" description="Helical" evidence="2">
    <location>
        <begin position="179"/>
        <end position="200"/>
    </location>
</feature>
<feature type="transmembrane region" description="Helical" evidence="2">
    <location>
        <begin position="240"/>
        <end position="266"/>
    </location>
</feature>
<evidence type="ECO:0000313" key="5">
    <source>
        <dbReference type="Proteomes" id="UP000597762"/>
    </source>
</evidence>
<dbReference type="EMBL" id="CAHIKZ030000967">
    <property type="protein sequence ID" value="CAE1247178.1"/>
    <property type="molecule type" value="Genomic_DNA"/>
</dbReference>
<keyword evidence="3" id="KW-0732">Signal</keyword>
<keyword evidence="2" id="KW-1133">Transmembrane helix</keyword>
<organism evidence="4 5">
    <name type="scientific">Acanthosepion pharaonis</name>
    <name type="common">Pharaoh cuttlefish</name>
    <name type="synonym">Sepia pharaonis</name>
    <dbReference type="NCBI Taxonomy" id="158019"/>
    <lineage>
        <taxon>Eukaryota</taxon>
        <taxon>Metazoa</taxon>
        <taxon>Spiralia</taxon>
        <taxon>Lophotrochozoa</taxon>
        <taxon>Mollusca</taxon>
        <taxon>Cephalopoda</taxon>
        <taxon>Coleoidea</taxon>
        <taxon>Decapodiformes</taxon>
        <taxon>Sepiida</taxon>
        <taxon>Sepiina</taxon>
        <taxon>Sepiidae</taxon>
        <taxon>Acanthosepion</taxon>
    </lineage>
</organism>
<feature type="transmembrane region" description="Helical" evidence="2">
    <location>
        <begin position="207"/>
        <end position="228"/>
    </location>
</feature>
<protein>
    <submittedName>
        <fullName evidence="4">Uncharacterized protein</fullName>
    </submittedName>
</protein>
<name>A0A812BZA9_ACAPH</name>
<feature type="transmembrane region" description="Helical" evidence="2">
    <location>
        <begin position="278"/>
        <end position="299"/>
    </location>
</feature>